<dbReference type="InterPro" id="IPR050706">
    <property type="entry name" value="Cyclic-di-GMP_PDE-like"/>
</dbReference>
<dbReference type="OrthoDB" id="581425at2"/>
<dbReference type="PANTHER" id="PTHR33121">
    <property type="entry name" value="CYCLIC DI-GMP PHOSPHODIESTERASE PDEF"/>
    <property type="match status" value="1"/>
</dbReference>
<dbReference type="PATRIC" id="fig|582475.4.peg.4932"/>
<dbReference type="AlphaFoldDB" id="A0A0K9F9C3"/>
<dbReference type="InterPro" id="IPR001633">
    <property type="entry name" value="EAL_dom"/>
</dbReference>
<dbReference type="InterPro" id="IPR035919">
    <property type="entry name" value="EAL_sf"/>
</dbReference>
<comment type="caution">
    <text evidence="2">The sequence shown here is derived from an EMBL/GenBank/DDBJ whole genome shotgun (WGS) entry which is preliminary data.</text>
</comment>
<dbReference type="GO" id="GO:0071111">
    <property type="term" value="F:cyclic-guanylate-specific phosphodiesterase activity"/>
    <property type="evidence" value="ECO:0007669"/>
    <property type="project" value="InterPro"/>
</dbReference>
<dbReference type="PANTHER" id="PTHR33121:SF76">
    <property type="entry name" value="SIGNALING PROTEIN"/>
    <property type="match status" value="1"/>
</dbReference>
<dbReference type="Gene3D" id="3.20.20.450">
    <property type="entry name" value="EAL domain"/>
    <property type="match status" value="1"/>
</dbReference>
<accession>A0A0K9F9C3</accession>
<proteinExistence type="predicted"/>
<dbReference type="GeneID" id="96599390"/>
<evidence type="ECO:0000259" key="1">
    <source>
        <dbReference type="PROSITE" id="PS50883"/>
    </source>
</evidence>
<dbReference type="RefSeq" id="WP_049667217.1">
    <property type="nucleotide sequence ID" value="NZ_LFXJ01000006.1"/>
</dbReference>
<protein>
    <submittedName>
        <fullName evidence="2">Diguanylate cyclase</fullName>
    </submittedName>
</protein>
<dbReference type="PROSITE" id="PS50883">
    <property type="entry name" value="EAL"/>
    <property type="match status" value="1"/>
</dbReference>
<dbReference type="SUPFAM" id="SSF141868">
    <property type="entry name" value="EAL domain-like"/>
    <property type="match status" value="1"/>
</dbReference>
<name>A0A0K9F9C3_9BACI</name>
<dbReference type="Pfam" id="PF00563">
    <property type="entry name" value="EAL"/>
    <property type="match status" value="1"/>
</dbReference>
<sequence length="299" mass="35023">MESVVRQSIKTSNIFSYLKYLYGQHQNNTLYIKRLKALKQIIQDKNLHTYFQPIVDLQTGQTIGFEALNRPEPSELFRSVDQFYEFVGQTDCVFLFECFCRNLSLQRFKERLHGEWVNRDFLVFVNIHPNVLLDRSYHCGETLQLLKELGIKPQQVVFELTERSAVVDFEEFERVLSNYRSQGYRIAVDDVGSGYNSLKTLVYLKPEFIKLDRSLIQFIDKNSEQQQLVTLLMSYAEQAETKIIAEGIERQEELNYLRNIGIHYAQGYAIGKPAKEIHLGKIRMGDHEDRGSHRKCSLY</sequence>
<dbReference type="SMART" id="SM00052">
    <property type="entry name" value="EAL"/>
    <property type="match status" value="1"/>
</dbReference>
<dbReference type="Proteomes" id="UP000037326">
    <property type="component" value="Unassembled WGS sequence"/>
</dbReference>
<dbReference type="CDD" id="cd01948">
    <property type="entry name" value="EAL"/>
    <property type="match status" value="1"/>
</dbReference>
<reference evidence="3" key="1">
    <citation type="submission" date="2015-07" db="EMBL/GenBank/DDBJ databases">
        <authorList>
            <consortium name="Consortium for Microbial Forensics and Genomics (microFORGE)"/>
            <person name="Knight B.M."/>
            <person name="Roberts D.P."/>
            <person name="Lin D."/>
            <person name="Hari K."/>
            <person name="Fletcher J."/>
            <person name="Melcher U."/>
            <person name="Blagden T."/>
            <person name="Winegar R.A."/>
        </authorList>
    </citation>
    <scope>NUCLEOTIDE SEQUENCE [LARGE SCALE GENOMIC DNA]</scope>
    <source>
        <strain evidence="3">DSM 23493</strain>
    </source>
</reference>
<organism evidence="2 3">
    <name type="scientific">Lysinibacillus xylanilyticus</name>
    <dbReference type="NCBI Taxonomy" id="582475"/>
    <lineage>
        <taxon>Bacteria</taxon>
        <taxon>Bacillati</taxon>
        <taxon>Bacillota</taxon>
        <taxon>Bacilli</taxon>
        <taxon>Bacillales</taxon>
        <taxon>Bacillaceae</taxon>
        <taxon>Lysinibacillus</taxon>
    </lineage>
</organism>
<evidence type="ECO:0000313" key="3">
    <source>
        <dbReference type="Proteomes" id="UP000037326"/>
    </source>
</evidence>
<evidence type="ECO:0000313" key="2">
    <source>
        <dbReference type="EMBL" id="KMY30793.1"/>
    </source>
</evidence>
<feature type="domain" description="EAL" evidence="1">
    <location>
        <begin position="31"/>
        <end position="287"/>
    </location>
</feature>
<gene>
    <name evidence="2" type="ORF">ACZ11_14245</name>
</gene>
<dbReference type="EMBL" id="LFXJ01000006">
    <property type="protein sequence ID" value="KMY30793.1"/>
    <property type="molecule type" value="Genomic_DNA"/>
</dbReference>